<proteinExistence type="predicted"/>
<dbReference type="AlphaFoldDB" id="A0A699V1H8"/>
<sequence length="87" mass="9186">PLLSLRRVVPLLPVAPACSSNVAPAQPKRQKKRKTKVVDVDSSDHPGVNTAEAEVDFVFRTSVLIITSATTVPTADPAAIAKEKLVG</sequence>
<evidence type="ECO:0000313" key="2">
    <source>
        <dbReference type="EMBL" id="GFD27196.1"/>
    </source>
</evidence>
<evidence type="ECO:0000256" key="1">
    <source>
        <dbReference type="SAM" id="MobiDB-lite"/>
    </source>
</evidence>
<organism evidence="2">
    <name type="scientific">Tanacetum cinerariifolium</name>
    <name type="common">Dalmatian daisy</name>
    <name type="synonym">Chrysanthemum cinerariifolium</name>
    <dbReference type="NCBI Taxonomy" id="118510"/>
    <lineage>
        <taxon>Eukaryota</taxon>
        <taxon>Viridiplantae</taxon>
        <taxon>Streptophyta</taxon>
        <taxon>Embryophyta</taxon>
        <taxon>Tracheophyta</taxon>
        <taxon>Spermatophyta</taxon>
        <taxon>Magnoliopsida</taxon>
        <taxon>eudicotyledons</taxon>
        <taxon>Gunneridae</taxon>
        <taxon>Pentapetalae</taxon>
        <taxon>asterids</taxon>
        <taxon>campanulids</taxon>
        <taxon>Asterales</taxon>
        <taxon>Asteraceae</taxon>
        <taxon>Asteroideae</taxon>
        <taxon>Anthemideae</taxon>
        <taxon>Anthemidinae</taxon>
        <taxon>Tanacetum</taxon>
    </lineage>
</organism>
<gene>
    <name evidence="2" type="ORF">Tci_899165</name>
</gene>
<dbReference type="EMBL" id="BKCJ011375075">
    <property type="protein sequence ID" value="GFD27196.1"/>
    <property type="molecule type" value="Genomic_DNA"/>
</dbReference>
<feature type="non-terminal residue" evidence="2">
    <location>
        <position position="87"/>
    </location>
</feature>
<feature type="non-terminal residue" evidence="2">
    <location>
        <position position="1"/>
    </location>
</feature>
<accession>A0A699V1H8</accession>
<protein>
    <submittedName>
        <fullName evidence="2">Uncharacterized protein</fullName>
    </submittedName>
</protein>
<reference evidence="2" key="1">
    <citation type="journal article" date="2019" name="Sci. Rep.">
        <title>Draft genome of Tanacetum cinerariifolium, the natural source of mosquito coil.</title>
        <authorList>
            <person name="Yamashiro T."/>
            <person name="Shiraishi A."/>
            <person name="Satake H."/>
            <person name="Nakayama K."/>
        </authorList>
    </citation>
    <scope>NUCLEOTIDE SEQUENCE</scope>
</reference>
<feature type="region of interest" description="Disordered" evidence="1">
    <location>
        <begin position="20"/>
        <end position="45"/>
    </location>
</feature>
<name>A0A699V1H8_TANCI</name>
<comment type="caution">
    <text evidence="2">The sequence shown here is derived from an EMBL/GenBank/DDBJ whole genome shotgun (WGS) entry which is preliminary data.</text>
</comment>